<evidence type="ECO:0000256" key="2">
    <source>
        <dbReference type="PROSITE-ProRule" id="PRU00335"/>
    </source>
</evidence>
<keyword evidence="1 2" id="KW-0238">DNA-binding</keyword>
<dbReference type="Proteomes" id="UP001610861">
    <property type="component" value="Unassembled WGS sequence"/>
</dbReference>
<dbReference type="InterPro" id="IPR036271">
    <property type="entry name" value="Tet_transcr_reg_TetR-rel_C_sf"/>
</dbReference>
<accession>A0ABW7QEM3</accession>
<organism evidence="4 5">
    <name type="scientific">Microbacterium alkaliflavum</name>
    <dbReference type="NCBI Taxonomy" id="3248839"/>
    <lineage>
        <taxon>Bacteria</taxon>
        <taxon>Bacillati</taxon>
        <taxon>Actinomycetota</taxon>
        <taxon>Actinomycetes</taxon>
        <taxon>Micrococcales</taxon>
        <taxon>Microbacteriaceae</taxon>
        <taxon>Microbacterium</taxon>
    </lineage>
</organism>
<comment type="caution">
    <text evidence="4">The sequence shown here is derived from an EMBL/GenBank/DDBJ whole genome shotgun (WGS) entry which is preliminary data.</text>
</comment>
<feature type="domain" description="HTH tetR-type" evidence="3">
    <location>
        <begin position="1"/>
        <end position="52"/>
    </location>
</feature>
<dbReference type="InterPro" id="IPR001647">
    <property type="entry name" value="HTH_TetR"/>
</dbReference>
<evidence type="ECO:0000259" key="3">
    <source>
        <dbReference type="PROSITE" id="PS50977"/>
    </source>
</evidence>
<dbReference type="PROSITE" id="PS50977">
    <property type="entry name" value="HTH_TETR_2"/>
    <property type="match status" value="1"/>
</dbReference>
<dbReference type="SUPFAM" id="SSF48498">
    <property type="entry name" value="Tetracyclin repressor-like, C-terminal domain"/>
    <property type="match status" value="1"/>
</dbReference>
<name>A0ABW7QEM3_9MICO</name>
<evidence type="ECO:0000256" key="1">
    <source>
        <dbReference type="ARBA" id="ARBA00023125"/>
    </source>
</evidence>
<gene>
    <name evidence="4" type="ORF">ACH3VR_22735</name>
</gene>
<evidence type="ECO:0000313" key="5">
    <source>
        <dbReference type="Proteomes" id="UP001610861"/>
    </source>
</evidence>
<proteinExistence type="predicted"/>
<dbReference type="Pfam" id="PF00440">
    <property type="entry name" value="TetR_N"/>
    <property type="match status" value="1"/>
</dbReference>
<dbReference type="PANTHER" id="PTHR30055">
    <property type="entry name" value="HTH-TYPE TRANSCRIPTIONAL REGULATOR RUTR"/>
    <property type="match status" value="1"/>
</dbReference>
<protein>
    <submittedName>
        <fullName evidence="4">TetR/AcrR family transcriptional regulator</fullName>
    </submittedName>
</protein>
<dbReference type="EMBL" id="JBIQWL010000018">
    <property type="protein sequence ID" value="MFH8253200.1"/>
    <property type="molecule type" value="Genomic_DNA"/>
</dbReference>
<dbReference type="SUPFAM" id="SSF46689">
    <property type="entry name" value="Homeodomain-like"/>
    <property type="match status" value="1"/>
</dbReference>
<evidence type="ECO:0000313" key="4">
    <source>
        <dbReference type="EMBL" id="MFH8253200.1"/>
    </source>
</evidence>
<keyword evidence="5" id="KW-1185">Reference proteome</keyword>
<feature type="DNA-binding region" description="H-T-H motif" evidence="2">
    <location>
        <begin position="15"/>
        <end position="34"/>
    </location>
</feature>
<dbReference type="InterPro" id="IPR050109">
    <property type="entry name" value="HTH-type_TetR-like_transc_reg"/>
</dbReference>
<reference evidence="4 5" key="1">
    <citation type="submission" date="2024-09" db="EMBL/GenBank/DDBJ databases">
        <authorList>
            <person name="Pan X."/>
        </authorList>
    </citation>
    <scope>NUCLEOTIDE SEQUENCE [LARGE SCALE GENOMIC DNA]</scope>
    <source>
        <strain evidence="4 5">B2969</strain>
    </source>
</reference>
<dbReference type="PANTHER" id="PTHR30055:SF146">
    <property type="entry name" value="HTH-TYPE TRANSCRIPTIONAL DUAL REGULATOR CECR"/>
    <property type="match status" value="1"/>
</dbReference>
<sequence>MAVDVFAEHGYAGGSIRTIAEKAGVSHATLIQHFGSKEGLLTAVLEDWDRRTVQDGLADVSGLDYFRRLPEVMAAHQANRGLLELFTTIAAEASSPTHPAHAFIARRYTGNLATLAGHLREAIQAGDIAPMADTEIQVEVRLVTATLDGIGLQWLLDPSTDVVASVRTYVDRAITAWRA</sequence>
<dbReference type="Gene3D" id="1.10.357.10">
    <property type="entry name" value="Tetracycline Repressor, domain 2"/>
    <property type="match status" value="1"/>
</dbReference>
<dbReference type="RefSeq" id="WP_397558625.1">
    <property type="nucleotide sequence ID" value="NZ_JBIQWL010000018.1"/>
</dbReference>
<dbReference type="InterPro" id="IPR009057">
    <property type="entry name" value="Homeodomain-like_sf"/>
</dbReference>